<protein>
    <recommendedName>
        <fullName evidence="8">Probable membrane transporter protein</fullName>
    </recommendedName>
</protein>
<evidence type="ECO:0000256" key="1">
    <source>
        <dbReference type="ARBA" id="ARBA00004651"/>
    </source>
</evidence>
<name>A0ABT4LH48_9PROT</name>
<feature type="transmembrane region" description="Helical" evidence="8">
    <location>
        <begin position="78"/>
        <end position="96"/>
    </location>
</feature>
<evidence type="ECO:0000256" key="5">
    <source>
        <dbReference type="ARBA" id="ARBA00022692"/>
    </source>
</evidence>
<feature type="transmembrane region" description="Helical" evidence="8">
    <location>
        <begin position="190"/>
        <end position="212"/>
    </location>
</feature>
<keyword evidence="6 8" id="KW-1133">Transmembrane helix</keyword>
<organism evidence="9 10">
    <name type="scientific">Kiloniella laminariae</name>
    <dbReference type="NCBI Taxonomy" id="454162"/>
    <lineage>
        <taxon>Bacteria</taxon>
        <taxon>Pseudomonadati</taxon>
        <taxon>Pseudomonadota</taxon>
        <taxon>Alphaproteobacteria</taxon>
        <taxon>Rhodospirillales</taxon>
        <taxon>Kiloniellaceae</taxon>
        <taxon>Kiloniella</taxon>
    </lineage>
</organism>
<reference evidence="9" key="1">
    <citation type="submission" date="2022-12" db="EMBL/GenBank/DDBJ databases">
        <title>Bacterial isolates from different developmental stages of Nematostella vectensis.</title>
        <authorList>
            <person name="Fraune S."/>
        </authorList>
    </citation>
    <scope>NUCLEOTIDE SEQUENCE</scope>
    <source>
        <strain evidence="9">G21630-S1</strain>
    </source>
</reference>
<accession>A0ABT4LH48</accession>
<dbReference type="InterPro" id="IPR002781">
    <property type="entry name" value="TM_pro_TauE-like"/>
</dbReference>
<evidence type="ECO:0000256" key="8">
    <source>
        <dbReference type="RuleBase" id="RU363041"/>
    </source>
</evidence>
<dbReference type="Pfam" id="PF01925">
    <property type="entry name" value="TauE"/>
    <property type="match status" value="1"/>
</dbReference>
<dbReference type="Proteomes" id="UP001069802">
    <property type="component" value="Unassembled WGS sequence"/>
</dbReference>
<evidence type="ECO:0000256" key="2">
    <source>
        <dbReference type="ARBA" id="ARBA00009142"/>
    </source>
</evidence>
<feature type="transmembrane region" description="Helical" evidence="8">
    <location>
        <begin position="102"/>
        <end position="121"/>
    </location>
</feature>
<comment type="caution">
    <text evidence="9">The sequence shown here is derived from an EMBL/GenBank/DDBJ whole genome shotgun (WGS) entry which is preliminary data.</text>
</comment>
<comment type="subcellular location">
    <subcellularLocation>
        <location evidence="1 8">Cell membrane</location>
        <topology evidence="1 8">Multi-pass membrane protein</topology>
    </subcellularLocation>
</comment>
<feature type="transmembrane region" description="Helical" evidence="8">
    <location>
        <begin position="12"/>
        <end position="39"/>
    </location>
</feature>
<feature type="transmembrane region" description="Helical" evidence="8">
    <location>
        <begin position="232"/>
        <end position="249"/>
    </location>
</feature>
<sequence length="274" mass="29550">MMDFLSPELIALMFAAGVLAGFVDAIAGGGGLITLPILLSVGLSPVQAIATNKLQGSFGTFAATVNFVRKGHLDIRDWIFPIIMTFIGAAMGVLVLRSVDNAFLVNAIPFLLIAVALYFLFQRKLGEEDRHQRISRNVFAMVFGAGIGFYDGFFGPGAGSFYTLAFVSLLGFNMIRATAHTKLLNFTSNFASLLFFILGDSLVWSVGLVMAAGQILGGYLGSNMTMRHGSRIVRPLLVVVSILMTVKLIHANPDHILRQLFDGAVLSFSAVFFS</sequence>
<dbReference type="RefSeq" id="WP_269422630.1">
    <property type="nucleotide sequence ID" value="NZ_JAPWGY010000002.1"/>
</dbReference>
<gene>
    <name evidence="9" type="ORF">O4H49_06545</name>
</gene>
<dbReference type="PANTHER" id="PTHR30269:SF0">
    <property type="entry name" value="MEMBRANE TRANSPORTER PROTEIN YFCA-RELATED"/>
    <property type="match status" value="1"/>
</dbReference>
<evidence type="ECO:0000256" key="6">
    <source>
        <dbReference type="ARBA" id="ARBA00022989"/>
    </source>
</evidence>
<evidence type="ECO:0000313" key="10">
    <source>
        <dbReference type="Proteomes" id="UP001069802"/>
    </source>
</evidence>
<feature type="transmembrane region" description="Helical" evidence="8">
    <location>
        <begin position="159"/>
        <end position="178"/>
    </location>
</feature>
<evidence type="ECO:0000256" key="7">
    <source>
        <dbReference type="ARBA" id="ARBA00023136"/>
    </source>
</evidence>
<keyword evidence="4 8" id="KW-1003">Cell membrane</keyword>
<keyword evidence="3" id="KW-0813">Transport</keyword>
<keyword evidence="7 8" id="KW-0472">Membrane</keyword>
<proteinExistence type="inferred from homology"/>
<evidence type="ECO:0000256" key="3">
    <source>
        <dbReference type="ARBA" id="ARBA00022448"/>
    </source>
</evidence>
<evidence type="ECO:0000256" key="4">
    <source>
        <dbReference type="ARBA" id="ARBA00022475"/>
    </source>
</evidence>
<evidence type="ECO:0000313" key="9">
    <source>
        <dbReference type="EMBL" id="MCZ4280428.1"/>
    </source>
</evidence>
<dbReference type="PANTHER" id="PTHR30269">
    <property type="entry name" value="TRANSMEMBRANE PROTEIN YFCA"/>
    <property type="match status" value="1"/>
</dbReference>
<keyword evidence="10" id="KW-1185">Reference proteome</keyword>
<feature type="transmembrane region" description="Helical" evidence="8">
    <location>
        <begin position="133"/>
        <end position="153"/>
    </location>
</feature>
<dbReference type="EMBL" id="JAPWGY010000002">
    <property type="protein sequence ID" value="MCZ4280428.1"/>
    <property type="molecule type" value="Genomic_DNA"/>
</dbReference>
<dbReference type="InterPro" id="IPR052017">
    <property type="entry name" value="TSUP"/>
</dbReference>
<comment type="similarity">
    <text evidence="2 8">Belongs to the 4-toluene sulfonate uptake permease (TSUP) (TC 2.A.102) family.</text>
</comment>
<keyword evidence="5 8" id="KW-0812">Transmembrane</keyword>